<dbReference type="PANTHER" id="PTHR12526:SF636">
    <property type="entry name" value="BLL3647 PROTEIN"/>
    <property type="match status" value="1"/>
</dbReference>
<evidence type="ECO:0000259" key="1">
    <source>
        <dbReference type="Pfam" id="PF00534"/>
    </source>
</evidence>
<sequence>MTKPLKQLKVIHIASGDLWAGAEVQVYTLLKTLNKMADVTVYAVILNDGELAKKLGDEGINTTILDETHLSSWEILGRLRSLFQEIQPNIIHTHRLKENVLASIANKLSTNAILVATIHGDSEHHNAFWKIHKRALQWTNWFCTRFLYKKLIAVSEDLGDKLNNSYPKKLLQVIENGIDIEAVKLAANSSYFETNTEIKYHIAIAGRLEQVKRVDIFLDMAKLLIRSSPENTWRFHIFGEGSLETFLKGRAQENSIEKHVTFHGHRNDIASCLKAMDCLIMCSDHEGLPMTPLESIAVGTPVIVHRTGGLINIIGNQCGGLLVSNHSPKGYSKAVSKLFDDHQQRKNIEQNGLKRVERKFTARINANGIVNSYRNLLKL</sequence>
<dbReference type="GO" id="GO:1901135">
    <property type="term" value="P:carbohydrate derivative metabolic process"/>
    <property type="evidence" value="ECO:0007669"/>
    <property type="project" value="UniProtKB-ARBA"/>
</dbReference>
<proteinExistence type="predicted"/>
<dbReference type="eggNOG" id="COG0438">
    <property type="taxonomic scope" value="Bacteria"/>
</dbReference>
<reference evidence="3 4" key="1">
    <citation type="journal article" date="2010" name="J. Bacteriol.">
        <title>Genome sequence of the oligotrophic marine Gammaproteobacterium HTCC2143, isolated from the Oregon Coast.</title>
        <authorList>
            <person name="Oh H.M."/>
            <person name="Kang I."/>
            <person name="Ferriera S."/>
            <person name="Giovannoni S.J."/>
            <person name="Cho J.C."/>
        </authorList>
    </citation>
    <scope>NUCLEOTIDE SEQUENCE [LARGE SCALE GENOMIC DNA]</scope>
    <source>
        <strain evidence="3 4">HTCC2143</strain>
    </source>
</reference>
<feature type="domain" description="Glycosyltransferase subfamily 4-like N-terminal" evidence="2">
    <location>
        <begin position="21"/>
        <end position="181"/>
    </location>
</feature>
<evidence type="ECO:0000259" key="2">
    <source>
        <dbReference type="Pfam" id="PF13439"/>
    </source>
</evidence>
<protein>
    <submittedName>
        <fullName evidence="3">Glycosyltransferase</fullName>
    </submittedName>
</protein>
<dbReference type="InterPro" id="IPR028098">
    <property type="entry name" value="Glyco_trans_4-like_N"/>
</dbReference>
<feature type="domain" description="Glycosyl transferase family 1" evidence="1">
    <location>
        <begin position="199"/>
        <end position="354"/>
    </location>
</feature>
<dbReference type="GO" id="GO:0016757">
    <property type="term" value="F:glycosyltransferase activity"/>
    <property type="evidence" value="ECO:0007669"/>
    <property type="project" value="InterPro"/>
</dbReference>
<accession>A0YGG4</accession>
<dbReference type="Pfam" id="PF00534">
    <property type="entry name" value="Glycos_transf_1"/>
    <property type="match status" value="1"/>
</dbReference>
<evidence type="ECO:0000313" key="3">
    <source>
        <dbReference type="EMBL" id="EAW30005.1"/>
    </source>
</evidence>
<dbReference type="CDD" id="cd03801">
    <property type="entry name" value="GT4_PimA-like"/>
    <property type="match status" value="1"/>
</dbReference>
<organism evidence="3 4">
    <name type="scientific">marine gamma proteobacterium HTCC2143</name>
    <dbReference type="NCBI Taxonomy" id="247633"/>
    <lineage>
        <taxon>Bacteria</taxon>
        <taxon>Pseudomonadati</taxon>
        <taxon>Pseudomonadota</taxon>
        <taxon>Gammaproteobacteria</taxon>
        <taxon>Cellvibrionales</taxon>
        <taxon>Spongiibacteraceae</taxon>
        <taxon>BD1-7 clade</taxon>
    </lineage>
</organism>
<dbReference type="EMBL" id="AAVT01000011">
    <property type="protein sequence ID" value="EAW30005.1"/>
    <property type="molecule type" value="Genomic_DNA"/>
</dbReference>
<dbReference type="OrthoDB" id="9775208at2"/>
<dbReference type="SUPFAM" id="SSF53756">
    <property type="entry name" value="UDP-Glycosyltransferase/glycogen phosphorylase"/>
    <property type="match status" value="1"/>
</dbReference>
<keyword evidence="3" id="KW-0808">Transferase</keyword>
<keyword evidence="4" id="KW-1185">Reference proteome</keyword>
<dbReference type="AlphaFoldDB" id="A0YGG4"/>
<dbReference type="InterPro" id="IPR001296">
    <property type="entry name" value="Glyco_trans_1"/>
</dbReference>
<dbReference type="STRING" id="247633.GP2143_01130"/>
<dbReference type="Gene3D" id="3.40.50.2000">
    <property type="entry name" value="Glycogen Phosphorylase B"/>
    <property type="match status" value="2"/>
</dbReference>
<dbReference type="Pfam" id="PF13439">
    <property type="entry name" value="Glyco_transf_4"/>
    <property type="match status" value="1"/>
</dbReference>
<dbReference type="Proteomes" id="UP000004931">
    <property type="component" value="Unassembled WGS sequence"/>
</dbReference>
<evidence type="ECO:0000313" key="4">
    <source>
        <dbReference type="Proteomes" id="UP000004931"/>
    </source>
</evidence>
<dbReference type="PANTHER" id="PTHR12526">
    <property type="entry name" value="GLYCOSYLTRANSFERASE"/>
    <property type="match status" value="1"/>
</dbReference>
<comment type="caution">
    <text evidence="3">The sequence shown here is derived from an EMBL/GenBank/DDBJ whole genome shotgun (WGS) entry which is preliminary data.</text>
</comment>
<gene>
    <name evidence="3" type="ORF">GP2143_01130</name>
</gene>
<name>A0YGG4_9GAMM</name>